<proteinExistence type="predicted"/>
<reference evidence="1 2" key="1">
    <citation type="submission" date="2013-07" db="EMBL/GenBank/DDBJ databases">
        <title>Comparative Genomic and Metabolomic Analysis of Twelve Strains of Pseudoalteromonas luteoviolacea.</title>
        <authorList>
            <person name="Vynne N.G."/>
            <person name="Mansson M."/>
            <person name="Gram L."/>
        </authorList>
    </citation>
    <scope>NUCLEOTIDE SEQUENCE [LARGE SCALE GENOMIC DNA]</scope>
    <source>
        <strain evidence="1 2">DSM 6061</strain>
    </source>
</reference>
<accession>A0A162A1N1</accession>
<dbReference type="Proteomes" id="UP000076643">
    <property type="component" value="Unassembled WGS sequence"/>
</dbReference>
<dbReference type="EMBL" id="AUYB01000086">
    <property type="protein sequence ID" value="KZN41519.1"/>
    <property type="molecule type" value="Genomic_DNA"/>
</dbReference>
<gene>
    <name evidence="1" type="ORF">N475_10635</name>
</gene>
<protein>
    <submittedName>
        <fullName evidence="1">Uncharacterized protein</fullName>
    </submittedName>
</protein>
<sequence>MLKSTDSIVEAIFDQDGSFRDFNLIAADIEQTMALVGWFEKHFSSVSCQSSLGPASNSSTQLASLTKLKPTDYAQIICEGTSFFISHIQLFLCVLDSGLVDIEISFCPQDVNQEKFELSAFFKLMKTWQSLARADVGYLRYEDGSWEYGDSHSIIYISKLV</sequence>
<dbReference type="PATRIC" id="fig|1365250.3.peg.1200"/>
<keyword evidence="2" id="KW-1185">Reference proteome</keyword>
<comment type="caution">
    <text evidence="1">The sequence shown here is derived from an EMBL/GenBank/DDBJ whole genome shotgun (WGS) entry which is preliminary data.</text>
</comment>
<evidence type="ECO:0000313" key="1">
    <source>
        <dbReference type="EMBL" id="KZN41519.1"/>
    </source>
</evidence>
<name>A0A162A1N1_9GAMM</name>
<evidence type="ECO:0000313" key="2">
    <source>
        <dbReference type="Proteomes" id="UP000076643"/>
    </source>
</evidence>
<dbReference type="AlphaFoldDB" id="A0A162A1N1"/>
<dbReference type="RefSeq" id="WP_063364826.1">
    <property type="nucleotide sequence ID" value="NZ_AQHB01000022.1"/>
</dbReference>
<organism evidence="1 2">
    <name type="scientific">Pseudoalteromonas luteoviolacea DSM 6061</name>
    <dbReference type="NCBI Taxonomy" id="1365250"/>
    <lineage>
        <taxon>Bacteria</taxon>
        <taxon>Pseudomonadati</taxon>
        <taxon>Pseudomonadota</taxon>
        <taxon>Gammaproteobacteria</taxon>
        <taxon>Alteromonadales</taxon>
        <taxon>Pseudoalteromonadaceae</taxon>
        <taxon>Pseudoalteromonas</taxon>
    </lineage>
</organism>